<dbReference type="Gene3D" id="3.40.50.150">
    <property type="entry name" value="Vaccinia Virus protein VP39"/>
    <property type="match status" value="1"/>
</dbReference>
<evidence type="ECO:0008006" key="3">
    <source>
        <dbReference type="Google" id="ProtNLM"/>
    </source>
</evidence>
<dbReference type="PIRSF" id="PIRSF017393">
    <property type="entry name" value="MTase_SAV2177"/>
    <property type="match status" value="1"/>
</dbReference>
<protein>
    <recommendedName>
        <fullName evidence="3">SAM-dependent methyltransferase</fullName>
    </recommendedName>
</protein>
<dbReference type="Pfam" id="PF04672">
    <property type="entry name" value="Methyltransf_19"/>
    <property type="match status" value="1"/>
</dbReference>
<keyword evidence="2" id="KW-1185">Reference proteome</keyword>
<reference evidence="1 2" key="1">
    <citation type="submission" date="2019-10" db="EMBL/GenBank/DDBJ databases">
        <title>Whole genome shotgun sequence of Acrocarpospora macrocephala NBRC 16266.</title>
        <authorList>
            <person name="Ichikawa N."/>
            <person name="Kimura A."/>
            <person name="Kitahashi Y."/>
            <person name="Komaki H."/>
            <person name="Oguchi A."/>
        </authorList>
    </citation>
    <scope>NUCLEOTIDE SEQUENCE [LARGE SCALE GENOMIC DNA]</scope>
    <source>
        <strain evidence="1 2">NBRC 16266</strain>
    </source>
</reference>
<evidence type="ECO:0000313" key="2">
    <source>
        <dbReference type="Proteomes" id="UP000331127"/>
    </source>
</evidence>
<dbReference type="OrthoDB" id="4134439at2"/>
<dbReference type="SUPFAM" id="SSF53335">
    <property type="entry name" value="S-adenosyl-L-methionine-dependent methyltransferases"/>
    <property type="match status" value="1"/>
</dbReference>
<accession>A0A5M3WZN2</accession>
<dbReference type="Proteomes" id="UP000331127">
    <property type="component" value="Unassembled WGS sequence"/>
</dbReference>
<sequence length="274" mass="30348">MEPPDADLRRHRRPEPPPVTIDVKVPNVARMYDYYLGGKDNTLADRECAEEVIREIPQTRDIAWANRRFLGRAVRFLAEEQGIDQFIDIGAGLPTRENVHQVAQRANPDARVVYVDNDPVVLVHARALLARDPQTLAISGDARRPLEILADAELRGLLDLSRPVGVLMVAVLHFVTDAEDPYGAVASLMSHLVPGSCLVISHVERTKRLEAATRAYARASSPAVLRSDAEVAAFFEGLTMIEPGLVRLKHWHPDDLVLRFDPDVPIFGAVGVKP</sequence>
<gene>
    <name evidence="1" type="ORF">Amac_073690</name>
</gene>
<dbReference type="AlphaFoldDB" id="A0A5M3WZN2"/>
<evidence type="ECO:0000313" key="1">
    <source>
        <dbReference type="EMBL" id="GES13772.1"/>
    </source>
</evidence>
<organism evidence="1 2">
    <name type="scientific">Acrocarpospora macrocephala</name>
    <dbReference type="NCBI Taxonomy" id="150177"/>
    <lineage>
        <taxon>Bacteria</taxon>
        <taxon>Bacillati</taxon>
        <taxon>Actinomycetota</taxon>
        <taxon>Actinomycetes</taxon>
        <taxon>Streptosporangiales</taxon>
        <taxon>Streptosporangiaceae</taxon>
        <taxon>Acrocarpospora</taxon>
    </lineage>
</organism>
<proteinExistence type="predicted"/>
<dbReference type="InterPro" id="IPR006764">
    <property type="entry name" value="SAM_dep_MeTrfase_SAV2177_type"/>
</dbReference>
<name>A0A5M3WZN2_9ACTN</name>
<dbReference type="EMBL" id="BLAE01000050">
    <property type="protein sequence ID" value="GES13772.1"/>
    <property type="molecule type" value="Genomic_DNA"/>
</dbReference>
<dbReference type="InterPro" id="IPR029063">
    <property type="entry name" value="SAM-dependent_MTases_sf"/>
</dbReference>
<comment type="caution">
    <text evidence="1">The sequence shown here is derived from an EMBL/GenBank/DDBJ whole genome shotgun (WGS) entry which is preliminary data.</text>
</comment>